<accession>A0ABU1FLK5</accession>
<dbReference type="EC" id="3.1.3.-" evidence="1"/>
<dbReference type="PANTHER" id="PTHR48100:SF44">
    <property type="entry name" value="PHOSPHATASE C1620.13-RELATED"/>
    <property type="match status" value="1"/>
</dbReference>
<evidence type="ECO:0000313" key="2">
    <source>
        <dbReference type="Proteomes" id="UP001260072"/>
    </source>
</evidence>
<dbReference type="InterPro" id="IPR013078">
    <property type="entry name" value="His_Pase_superF_clade-1"/>
</dbReference>
<dbReference type="GO" id="GO:0016787">
    <property type="term" value="F:hydrolase activity"/>
    <property type="evidence" value="ECO:0007669"/>
    <property type="project" value="UniProtKB-KW"/>
</dbReference>
<protein>
    <submittedName>
        <fullName evidence="1">Histidine phosphatase family protein</fullName>
        <ecNumber evidence="1">3.1.3.-</ecNumber>
    </submittedName>
</protein>
<gene>
    <name evidence="1" type="ORF">RH861_09485</name>
</gene>
<name>A0ABU1FLK5_9MICO</name>
<comment type="caution">
    <text evidence="1">The sequence shown here is derived from an EMBL/GenBank/DDBJ whole genome shotgun (WGS) entry which is preliminary data.</text>
</comment>
<dbReference type="RefSeq" id="WP_310520768.1">
    <property type="nucleotide sequence ID" value="NZ_BAABBS010000002.1"/>
</dbReference>
<evidence type="ECO:0000313" key="1">
    <source>
        <dbReference type="EMBL" id="MDR5692291.1"/>
    </source>
</evidence>
<dbReference type="InterPro" id="IPR050275">
    <property type="entry name" value="PGM_Phosphatase"/>
</dbReference>
<dbReference type="SMART" id="SM00855">
    <property type="entry name" value="PGAM"/>
    <property type="match status" value="1"/>
</dbReference>
<dbReference type="PANTHER" id="PTHR48100">
    <property type="entry name" value="BROAD-SPECIFICITY PHOSPHATASE YOR283W-RELATED"/>
    <property type="match status" value="1"/>
</dbReference>
<keyword evidence="1" id="KW-0378">Hydrolase</keyword>
<dbReference type="Gene3D" id="3.40.50.1240">
    <property type="entry name" value="Phosphoglycerate mutase-like"/>
    <property type="match status" value="1"/>
</dbReference>
<dbReference type="PROSITE" id="PS00175">
    <property type="entry name" value="PG_MUTASE"/>
    <property type="match status" value="1"/>
</dbReference>
<dbReference type="EMBL" id="JAVKGS010000002">
    <property type="protein sequence ID" value="MDR5692291.1"/>
    <property type="molecule type" value="Genomic_DNA"/>
</dbReference>
<dbReference type="InterPro" id="IPR001345">
    <property type="entry name" value="PG/BPGM_mutase_AS"/>
</dbReference>
<dbReference type="InterPro" id="IPR029033">
    <property type="entry name" value="His_PPase_superfam"/>
</dbReference>
<keyword evidence="2" id="KW-1185">Reference proteome</keyword>
<reference evidence="2" key="1">
    <citation type="submission" date="2023-07" db="EMBL/GenBank/DDBJ databases">
        <title>Description of three actinobacteria isolated from air of manufacturing shop in a pharmaceutical factory.</title>
        <authorList>
            <person name="Zhang D.-F."/>
        </authorList>
    </citation>
    <scope>NUCLEOTIDE SEQUENCE [LARGE SCALE GENOMIC DNA]</scope>
    <source>
        <strain evidence="2">CCTCC AB 2011122</strain>
    </source>
</reference>
<organism evidence="1 2">
    <name type="scientific">Agromyces indicus</name>
    <dbReference type="NCBI Taxonomy" id="758919"/>
    <lineage>
        <taxon>Bacteria</taxon>
        <taxon>Bacillati</taxon>
        <taxon>Actinomycetota</taxon>
        <taxon>Actinomycetes</taxon>
        <taxon>Micrococcales</taxon>
        <taxon>Microbacteriaceae</taxon>
        <taxon>Agromyces</taxon>
    </lineage>
</organism>
<proteinExistence type="predicted"/>
<dbReference type="SUPFAM" id="SSF53254">
    <property type="entry name" value="Phosphoglycerate mutase-like"/>
    <property type="match status" value="1"/>
</dbReference>
<dbReference type="CDD" id="cd07067">
    <property type="entry name" value="HP_PGM_like"/>
    <property type="match status" value="1"/>
</dbReference>
<dbReference type="Pfam" id="PF00300">
    <property type="entry name" value="His_Phos_1"/>
    <property type="match status" value="1"/>
</dbReference>
<dbReference type="Proteomes" id="UP001260072">
    <property type="component" value="Unassembled WGS sequence"/>
</dbReference>
<sequence>MTVRLWGPGVAVPVVGAAPATTIALVRHGETDWNRERRIQGATDIPMNDRGRAQSRATAERLAGGCWDAVVTSPLSRSAETATIIADRLGLAEPDLLPALAERRHGTLEGLTTAERRRLEAEAVPIEGLESRVSVVSRAVPALLWLATRHPGGAVVAVTHGGVIQSVLLHLWERASLPSGSVTNGSVHELRVSASGLELVASDAVAPVEATGS</sequence>